<evidence type="ECO:0000313" key="2">
    <source>
        <dbReference type="Proteomes" id="UP001206895"/>
    </source>
</evidence>
<organism evidence="1 2">
    <name type="scientific">Williamsia maris</name>
    <dbReference type="NCBI Taxonomy" id="72806"/>
    <lineage>
        <taxon>Bacteria</taxon>
        <taxon>Bacillati</taxon>
        <taxon>Actinomycetota</taxon>
        <taxon>Actinomycetes</taxon>
        <taxon>Mycobacteriales</taxon>
        <taxon>Nocardiaceae</taxon>
        <taxon>Williamsia</taxon>
    </lineage>
</organism>
<dbReference type="Proteomes" id="UP001206895">
    <property type="component" value="Unassembled WGS sequence"/>
</dbReference>
<gene>
    <name evidence="1" type="ORF">LX13_003848</name>
</gene>
<dbReference type="EMBL" id="JAMTCJ010000004">
    <property type="protein sequence ID" value="MCP2178007.1"/>
    <property type="molecule type" value="Genomic_DNA"/>
</dbReference>
<name>A0ABT1HJ92_9NOCA</name>
<sequence length="318" mass="33479">MVTTVFMIVSTSCSLVSDGTESYRPPAADIVPLADCTLPDIVHLLQYGENNSGDNIPKEGSLPSGFTPSSVVLCELTQGDGTSGTVDAVSLGGDVGAFADAVNRPSQRADENTSYSCAYRVEAPAAVYLVSPSGAVRMTWPGVICGYRDDPLGPLEALVETGRTRAEDLGYLVPNQCTQSFNVSLSSDPGPDTASPPVKRPTLRLPDREVMGLTACTYRVAKSSAGDADTALTRRTRLSGDASTRLMREVIAAPAARPCDVDASEIVSLDLYRPDGSGGGELQVETDGCRRLVVRDLIGYRQASDDIIALVRSGVGLE</sequence>
<evidence type="ECO:0008006" key="3">
    <source>
        <dbReference type="Google" id="ProtNLM"/>
    </source>
</evidence>
<comment type="caution">
    <text evidence="1">The sequence shown here is derived from an EMBL/GenBank/DDBJ whole genome shotgun (WGS) entry which is preliminary data.</text>
</comment>
<proteinExistence type="predicted"/>
<protein>
    <recommendedName>
        <fullName evidence="3">DUF3558 domain-containing protein</fullName>
    </recommendedName>
</protein>
<accession>A0ABT1HJ92</accession>
<evidence type="ECO:0000313" key="1">
    <source>
        <dbReference type="EMBL" id="MCP2178007.1"/>
    </source>
</evidence>
<keyword evidence="2" id="KW-1185">Reference proteome</keyword>
<reference evidence="1 2" key="1">
    <citation type="submission" date="2022-06" db="EMBL/GenBank/DDBJ databases">
        <title>Genomic Encyclopedia of Archaeal and Bacterial Type Strains, Phase II (KMG-II): from individual species to whole genera.</title>
        <authorList>
            <person name="Goeker M."/>
        </authorList>
    </citation>
    <scope>NUCLEOTIDE SEQUENCE [LARGE SCALE GENOMIC DNA]</scope>
    <source>
        <strain evidence="1 2">DSM 44693</strain>
    </source>
</reference>